<dbReference type="Proteomes" id="UP000269292">
    <property type="component" value="Segment"/>
</dbReference>
<organism evidence="1 2">
    <name type="scientific">Mycobacterium phage Saguaro</name>
    <dbReference type="NCBI Taxonomy" id="2315616"/>
    <lineage>
        <taxon>Viruses</taxon>
        <taxon>Duplodnaviria</taxon>
        <taxon>Heunggongvirae</taxon>
        <taxon>Uroviricota</taxon>
        <taxon>Caudoviricetes</taxon>
        <taxon>Bclasvirinae</taxon>
        <taxon>Saguarovirus</taxon>
        <taxon>Saguarovirus saguaro</taxon>
    </lineage>
</organism>
<evidence type="ECO:0000313" key="1">
    <source>
        <dbReference type="EMBL" id="AYD82071.1"/>
    </source>
</evidence>
<dbReference type="RefSeq" id="YP_009949742.1">
    <property type="nucleotide sequence ID" value="NC_051583.1"/>
</dbReference>
<dbReference type="EMBL" id="MH744423">
    <property type="protein sequence ID" value="AYD82071.1"/>
    <property type="molecule type" value="Genomic_DNA"/>
</dbReference>
<gene>
    <name evidence="1" type="primary">79</name>
    <name evidence="1" type="ORF">SEA_SAGUARO_79</name>
</gene>
<proteinExistence type="predicted"/>
<dbReference type="KEGG" id="vg:60321146"/>
<reference evidence="1 2" key="1">
    <citation type="submission" date="2018-08" db="EMBL/GenBank/DDBJ databases">
        <authorList>
            <person name="Washington J.M."/>
            <person name="Garlena R.A."/>
            <person name="Russell D.A."/>
            <person name="Pope W.H."/>
            <person name="Jacobs-Sera D."/>
            <person name="Hatfull G.F."/>
        </authorList>
    </citation>
    <scope>NUCLEOTIDE SEQUENCE [LARGE SCALE GENOMIC DNA]</scope>
</reference>
<keyword evidence="2" id="KW-1185">Reference proteome</keyword>
<evidence type="ECO:0000313" key="2">
    <source>
        <dbReference type="Proteomes" id="UP000269292"/>
    </source>
</evidence>
<name>A0A386K9J9_9CAUD</name>
<protein>
    <submittedName>
        <fullName evidence="1">Uncharacterized protein</fullName>
    </submittedName>
</protein>
<accession>A0A386K9J9</accession>
<sequence length="106" mass="11971">MAEIICADELEIGDVYRHMVRGLALAEARGDAYRVTGARTVRSVETYRVLEVVSLRTGHPGQLSLLHESTVARLERQPLRDLKGYLDYMPNGESLHIVRADDAFWC</sequence>
<dbReference type="GeneID" id="60321146"/>